<dbReference type="InterPro" id="IPR001245">
    <property type="entry name" value="Ser-Thr/Tyr_kinase_cat_dom"/>
</dbReference>
<gene>
    <name evidence="2" type="ORF">AMORRO_LOCUS13151</name>
</gene>
<reference evidence="2" key="1">
    <citation type="submission" date="2021-06" db="EMBL/GenBank/DDBJ databases">
        <authorList>
            <person name="Kallberg Y."/>
            <person name="Tangrot J."/>
            <person name="Rosling A."/>
        </authorList>
    </citation>
    <scope>NUCLEOTIDE SEQUENCE</scope>
    <source>
        <strain evidence="2">CL551</strain>
    </source>
</reference>
<dbReference type="Pfam" id="PF07714">
    <property type="entry name" value="PK_Tyr_Ser-Thr"/>
    <property type="match status" value="1"/>
</dbReference>
<proteinExistence type="predicted"/>
<dbReference type="Gene3D" id="1.10.510.10">
    <property type="entry name" value="Transferase(Phosphotransferase) domain 1"/>
    <property type="match status" value="1"/>
</dbReference>
<dbReference type="EMBL" id="CAJVPV010021483">
    <property type="protein sequence ID" value="CAG8718053.1"/>
    <property type="molecule type" value="Genomic_DNA"/>
</dbReference>
<dbReference type="GO" id="GO:0004672">
    <property type="term" value="F:protein kinase activity"/>
    <property type="evidence" value="ECO:0007669"/>
    <property type="project" value="InterPro"/>
</dbReference>
<feature type="non-terminal residue" evidence="2">
    <location>
        <position position="1"/>
    </location>
</feature>
<comment type="caution">
    <text evidence="2">The sequence shown here is derived from an EMBL/GenBank/DDBJ whole genome shotgun (WGS) entry which is preliminary data.</text>
</comment>
<dbReference type="SUPFAM" id="SSF56112">
    <property type="entry name" value="Protein kinase-like (PK-like)"/>
    <property type="match status" value="1"/>
</dbReference>
<feature type="domain" description="Protein kinase" evidence="1">
    <location>
        <begin position="1"/>
        <end position="111"/>
    </location>
</feature>
<dbReference type="InterPro" id="IPR000719">
    <property type="entry name" value="Prot_kinase_dom"/>
</dbReference>
<keyword evidence="3" id="KW-1185">Reference proteome</keyword>
<dbReference type="InterPro" id="IPR011009">
    <property type="entry name" value="Kinase-like_dom_sf"/>
</dbReference>
<evidence type="ECO:0000313" key="3">
    <source>
        <dbReference type="Proteomes" id="UP000789342"/>
    </source>
</evidence>
<organism evidence="2 3">
    <name type="scientific">Acaulospora morrowiae</name>
    <dbReference type="NCBI Taxonomy" id="94023"/>
    <lineage>
        <taxon>Eukaryota</taxon>
        <taxon>Fungi</taxon>
        <taxon>Fungi incertae sedis</taxon>
        <taxon>Mucoromycota</taxon>
        <taxon>Glomeromycotina</taxon>
        <taxon>Glomeromycetes</taxon>
        <taxon>Diversisporales</taxon>
        <taxon>Acaulosporaceae</taxon>
        <taxon>Acaulospora</taxon>
    </lineage>
</organism>
<dbReference type="PROSITE" id="PS50011">
    <property type="entry name" value="PROTEIN_KINASE_DOM"/>
    <property type="match status" value="1"/>
</dbReference>
<dbReference type="Proteomes" id="UP000789342">
    <property type="component" value="Unassembled WGS sequence"/>
</dbReference>
<accession>A0A9N9I248</accession>
<evidence type="ECO:0000259" key="1">
    <source>
        <dbReference type="PROSITE" id="PS50011"/>
    </source>
</evidence>
<protein>
    <submittedName>
        <fullName evidence="2">11346_t:CDS:1</fullName>
    </submittedName>
</protein>
<dbReference type="GO" id="GO:0005524">
    <property type="term" value="F:ATP binding"/>
    <property type="evidence" value="ECO:0007669"/>
    <property type="project" value="InterPro"/>
</dbReference>
<feature type="non-terminal residue" evidence="2">
    <location>
        <position position="111"/>
    </location>
</feature>
<evidence type="ECO:0000313" key="2">
    <source>
        <dbReference type="EMBL" id="CAG8718053.1"/>
    </source>
</evidence>
<sequence>GGFSMIFTAKWRKGRVKGYSKGKLNRTGPITVVLKVLKDSQNINSTFIKELQNITETQPNSSMRNLVHYYGVSQHPITKNYIFVMSYMENGSLREYLSEHFNDIKWMDWEE</sequence>
<dbReference type="AlphaFoldDB" id="A0A9N9I248"/>
<name>A0A9N9I248_9GLOM</name>
<dbReference type="OrthoDB" id="2428806at2759"/>